<reference evidence="2 3" key="1">
    <citation type="submission" date="2016-10" db="EMBL/GenBank/DDBJ databases">
        <authorList>
            <person name="de Groot N.N."/>
        </authorList>
    </citation>
    <scope>NUCLEOTIDE SEQUENCE [LARGE SCALE GENOMIC DNA]</scope>
    <source>
        <strain evidence="2 3">CDM_5</strain>
    </source>
</reference>
<dbReference type="AlphaFoldDB" id="A0A1H7I5Q5"/>
<feature type="transmembrane region" description="Helical" evidence="1">
    <location>
        <begin position="32"/>
        <end position="51"/>
    </location>
</feature>
<accession>A0A1H7I5Q5</accession>
<keyword evidence="1" id="KW-1133">Transmembrane helix</keyword>
<evidence type="ECO:0000256" key="1">
    <source>
        <dbReference type="SAM" id="Phobius"/>
    </source>
</evidence>
<feature type="transmembrane region" description="Helical" evidence="1">
    <location>
        <begin position="87"/>
        <end position="106"/>
    </location>
</feature>
<keyword evidence="1" id="KW-0812">Transmembrane</keyword>
<feature type="transmembrane region" description="Helical" evidence="1">
    <location>
        <begin position="63"/>
        <end position="81"/>
    </location>
</feature>
<protein>
    <submittedName>
        <fullName evidence="2">Uncharacterized protein</fullName>
    </submittedName>
</protein>
<proteinExistence type="predicted"/>
<evidence type="ECO:0000313" key="2">
    <source>
        <dbReference type="EMBL" id="SEK57846.1"/>
    </source>
</evidence>
<name>A0A1H7I5Q5_HALLR</name>
<evidence type="ECO:0000313" key="3">
    <source>
        <dbReference type="Proteomes" id="UP000183894"/>
    </source>
</evidence>
<dbReference type="RefSeq" id="WP_074792205.1">
    <property type="nucleotide sequence ID" value="NZ_FOAD01000001.1"/>
</dbReference>
<keyword evidence="1" id="KW-0472">Membrane</keyword>
<organism evidence="2 3">
    <name type="scientific">Haloferax larsenii</name>
    <dbReference type="NCBI Taxonomy" id="302484"/>
    <lineage>
        <taxon>Archaea</taxon>
        <taxon>Methanobacteriati</taxon>
        <taxon>Methanobacteriota</taxon>
        <taxon>Stenosarchaea group</taxon>
        <taxon>Halobacteria</taxon>
        <taxon>Halobacteriales</taxon>
        <taxon>Haloferacaceae</taxon>
        <taxon>Haloferax</taxon>
    </lineage>
</organism>
<dbReference type="Proteomes" id="UP000183894">
    <property type="component" value="Unassembled WGS sequence"/>
</dbReference>
<gene>
    <name evidence="2" type="ORF">SAMN04488691_101794</name>
</gene>
<sequence length="111" mass="11731">MGRRRDAVLTLLVVVPIALLLALTRPPMRLQTVVLGIVGALVLEAASLVARDRVRDYWERPKVQALSVLGVVGVAAVSLLVEPEVLVVLGAGLVTYLVVLVVAESATRISG</sequence>
<dbReference type="EMBL" id="FOAD01000001">
    <property type="protein sequence ID" value="SEK57846.1"/>
    <property type="molecule type" value="Genomic_DNA"/>
</dbReference>